<dbReference type="EMBL" id="JAENBP010000001">
    <property type="protein sequence ID" value="MBJ8349027.1"/>
    <property type="molecule type" value="Genomic_DNA"/>
</dbReference>
<dbReference type="InterPro" id="IPR024499">
    <property type="entry name" value="Mbeg1-like"/>
</dbReference>
<organism evidence="1 2">
    <name type="scientific">Streptococcus zalophi</name>
    <dbReference type="NCBI Taxonomy" id="640031"/>
    <lineage>
        <taxon>Bacteria</taxon>
        <taxon>Bacillati</taxon>
        <taxon>Bacillota</taxon>
        <taxon>Bacilli</taxon>
        <taxon>Lactobacillales</taxon>
        <taxon>Streptococcaceae</taxon>
        <taxon>Streptococcus</taxon>
    </lineage>
</organism>
<evidence type="ECO:0000313" key="1">
    <source>
        <dbReference type="EMBL" id="MBJ8349027.1"/>
    </source>
</evidence>
<comment type="caution">
    <text evidence="1">The sequence shown here is derived from an EMBL/GenBank/DDBJ whole genome shotgun (WGS) entry which is preliminary data.</text>
</comment>
<accession>A0A934P8R8</accession>
<keyword evidence="2" id="KW-1185">Reference proteome</keyword>
<reference evidence="1 2" key="1">
    <citation type="journal article" date="2021" name="Int. J. Syst. Evol. Microbiol.">
        <title>Streptococcus vicugnae sp. nov., isolated from faeces of alpacas (Vicugna pacos) and cattle (Bos taurus), Streptococcus zalophi sp. nov., and Streptococcus pacificus sp. nov., isolated from respiratory tract of California sea lions (Zalophus californianus).</title>
        <authorList>
            <person name="Volokhov D.V."/>
            <person name="Zagorodnyaya T.A."/>
            <person name="Shen Z."/>
            <person name="Blom J."/>
            <person name="Furtak V.A."/>
            <person name="Eisenberg T."/>
            <person name="Fan P."/>
            <person name="Jeong K.C."/>
            <person name="Gao Y."/>
            <person name="Zhang S."/>
            <person name="Amselle M."/>
        </authorList>
    </citation>
    <scope>NUCLEOTIDE SEQUENCE [LARGE SCALE GENOMIC DNA]</scope>
    <source>
        <strain evidence="2">CSL7508-lung</strain>
    </source>
</reference>
<dbReference type="Gene3D" id="3.40.50.1820">
    <property type="entry name" value="alpha/beta hydrolase"/>
    <property type="match status" value="1"/>
</dbReference>
<dbReference type="RefSeq" id="WP_199566961.1">
    <property type="nucleotide sequence ID" value="NZ_JAENBP010000001.1"/>
</dbReference>
<protein>
    <submittedName>
        <fullName evidence="1">DUF2974 domain-containing protein</fullName>
    </submittedName>
</protein>
<dbReference type="Pfam" id="PF11187">
    <property type="entry name" value="Mbeg1-like"/>
    <property type="match status" value="1"/>
</dbReference>
<dbReference type="InterPro" id="IPR029058">
    <property type="entry name" value="AB_hydrolase_fold"/>
</dbReference>
<sequence>MSNFIDYVKKNRNTLFEELPINEVDIASINELSYLPIGEAIDFPNKTDFVSIKKIEEKNHRLFKKSEYSFMTTKERVTLYQEMIDSKRYGDIEIGFYVNDINPVVEKQFSAMVFRLPSINYTQVVFRGTDDSLIGWKEDAKMTYMQTMPSHKSALNYLTDFLSKWQGNVVVSGHSKGGNLALYATSMIEETYHNQITAIYALDSPGHYDSLLETSCYSMIKPKIISIIPKESIVGVMLRPDLKTRIVESKSFGFSQHKVSQWQVKDNHFLLAKDTTIISKALEETFKLWQKELSRKELETFFNIFFDLFFDIGVESLDDIKNNKRKTLAHLLKEIVNLRPKEKKIMRKSLRTMIIIFNHKAIEKALDYRPEIGKEFLEWILSDKED</sequence>
<dbReference type="AlphaFoldDB" id="A0A934P8R8"/>
<name>A0A934P8R8_9STRE</name>
<evidence type="ECO:0000313" key="2">
    <source>
        <dbReference type="Proteomes" id="UP000644875"/>
    </source>
</evidence>
<dbReference type="Proteomes" id="UP000644875">
    <property type="component" value="Unassembled WGS sequence"/>
</dbReference>
<gene>
    <name evidence="1" type="ORF">JHK64_00095</name>
</gene>
<dbReference type="SUPFAM" id="SSF53474">
    <property type="entry name" value="alpha/beta-Hydrolases"/>
    <property type="match status" value="1"/>
</dbReference>
<proteinExistence type="predicted"/>